<evidence type="ECO:0000313" key="2">
    <source>
        <dbReference type="EMBL" id="MFD2727884.1"/>
    </source>
</evidence>
<dbReference type="RefSeq" id="WP_379978748.1">
    <property type="nucleotide sequence ID" value="NZ_JBHUMO010000001.1"/>
</dbReference>
<keyword evidence="1" id="KW-0472">Membrane</keyword>
<feature type="transmembrane region" description="Helical" evidence="1">
    <location>
        <begin position="41"/>
        <end position="59"/>
    </location>
</feature>
<organism evidence="2 3">
    <name type="scientific">Enterococcus camelliae</name>
    <dbReference type="NCBI Taxonomy" id="453959"/>
    <lineage>
        <taxon>Bacteria</taxon>
        <taxon>Bacillati</taxon>
        <taxon>Bacillota</taxon>
        <taxon>Bacilli</taxon>
        <taxon>Lactobacillales</taxon>
        <taxon>Enterococcaceae</taxon>
        <taxon>Enterococcus</taxon>
    </lineage>
</organism>
<reference evidence="3" key="1">
    <citation type="journal article" date="2019" name="Int. J. Syst. Evol. Microbiol.">
        <title>The Global Catalogue of Microorganisms (GCM) 10K type strain sequencing project: providing services to taxonomists for standard genome sequencing and annotation.</title>
        <authorList>
            <consortium name="The Broad Institute Genomics Platform"/>
            <consortium name="The Broad Institute Genome Sequencing Center for Infectious Disease"/>
            <person name="Wu L."/>
            <person name="Ma J."/>
        </authorList>
    </citation>
    <scope>NUCLEOTIDE SEQUENCE [LARGE SCALE GENOMIC DNA]</scope>
    <source>
        <strain evidence="3">TISTR 932</strain>
    </source>
</reference>
<evidence type="ECO:0000313" key="3">
    <source>
        <dbReference type="Proteomes" id="UP001597427"/>
    </source>
</evidence>
<keyword evidence="1" id="KW-0812">Transmembrane</keyword>
<dbReference type="InterPro" id="IPR008407">
    <property type="entry name" value="Brnchd-chn_aa_trnsp_AzlD"/>
</dbReference>
<dbReference type="Proteomes" id="UP001597427">
    <property type="component" value="Unassembled WGS sequence"/>
</dbReference>
<feature type="transmembrane region" description="Helical" evidence="1">
    <location>
        <begin position="79"/>
        <end position="104"/>
    </location>
</feature>
<keyword evidence="1" id="KW-1133">Transmembrane helix</keyword>
<dbReference type="EMBL" id="JBHUMO010000001">
    <property type="protein sequence ID" value="MFD2727884.1"/>
    <property type="molecule type" value="Genomic_DNA"/>
</dbReference>
<name>A0ABW5TG63_9ENTE</name>
<gene>
    <name evidence="2" type="ORF">ACFSR0_00305</name>
</gene>
<keyword evidence="3" id="KW-1185">Reference proteome</keyword>
<feature type="transmembrane region" description="Helical" evidence="1">
    <location>
        <begin position="6"/>
        <end position="29"/>
    </location>
</feature>
<protein>
    <submittedName>
        <fullName evidence="2">AzlD domain-containing protein</fullName>
    </submittedName>
</protein>
<sequence length="108" mass="12053">MPSTSYILLTILGCGLVTWVSRILPFILLKKVTLPKIVIDYLQFVPLVIMAALWFDSLLEPQIGQFPLIKWTYVGASLPTVISALISKNLFVIVLVGIASLALIRFFF</sequence>
<evidence type="ECO:0000256" key="1">
    <source>
        <dbReference type="SAM" id="Phobius"/>
    </source>
</evidence>
<dbReference type="Pfam" id="PF05437">
    <property type="entry name" value="AzlD"/>
    <property type="match status" value="1"/>
</dbReference>
<accession>A0ABW5TG63</accession>
<comment type="caution">
    <text evidence="2">The sequence shown here is derived from an EMBL/GenBank/DDBJ whole genome shotgun (WGS) entry which is preliminary data.</text>
</comment>
<proteinExistence type="predicted"/>